<dbReference type="PROSITE" id="PS51819">
    <property type="entry name" value="VOC"/>
    <property type="match status" value="2"/>
</dbReference>
<dbReference type="Pfam" id="PF00903">
    <property type="entry name" value="Glyoxalase"/>
    <property type="match status" value="2"/>
</dbReference>
<dbReference type="eggNOG" id="COG2514">
    <property type="taxonomic scope" value="Bacteria"/>
</dbReference>
<evidence type="ECO:0000313" key="3">
    <source>
        <dbReference type="Proteomes" id="UP000044136"/>
    </source>
</evidence>
<keyword evidence="3" id="KW-1185">Reference proteome</keyword>
<accession>A0A078M6P2</accession>
<dbReference type="Proteomes" id="UP000044136">
    <property type="component" value="Unassembled WGS sequence"/>
</dbReference>
<organism evidence="2 3">
    <name type="scientific">Jeotgalicoccus saudimassiliensis</name>
    <dbReference type="NCBI Taxonomy" id="1461582"/>
    <lineage>
        <taxon>Bacteria</taxon>
        <taxon>Bacillati</taxon>
        <taxon>Bacillota</taxon>
        <taxon>Bacilli</taxon>
        <taxon>Bacillales</taxon>
        <taxon>Staphylococcaceae</taxon>
        <taxon>Jeotgalicoccus</taxon>
    </lineage>
</organism>
<evidence type="ECO:0000259" key="1">
    <source>
        <dbReference type="PROSITE" id="PS51819"/>
    </source>
</evidence>
<name>A0A078M6P2_9STAP</name>
<dbReference type="InterPro" id="IPR029068">
    <property type="entry name" value="Glyas_Bleomycin-R_OHBP_Dase"/>
</dbReference>
<proteinExistence type="predicted"/>
<reference evidence="2 3" key="1">
    <citation type="submission" date="2014-07" db="EMBL/GenBank/DDBJ databases">
        <authorList>
            <person name="Urmite Genomes Urmite Genomes"/>
        </authorList>
    </citation>
    <scope>NUCLEOTIDE SEQUENCE [LARGE SCALE GENOMIC DNA]</scope>
    <source>
        <strain evidence="2 3">13MG44_air</strain>
    </source>
</reference>
<dbReference type="STRING" id="1461582.BN1048_01214"/>
<dbReference type="AlphaFoldDB" id="A0A078M6P2"/>
<dbReference type="Gene3D" id="3.10.180.10">
    <property type="entry name" value="2,3-Dihydroxybiphenyl 1,2-Dioxygenase, domain 1"/>
    <property type="match status" value="2"/>
</dbReference>
<protein>
    <submittedName>
        <fullName evidence="2">Catechol-2,3-dioxygenase</fullName>
    </submittedName>
</protein>
<dbReference type="PANTHER" id="PTHR43279:SF1">
    <property type="entry name" value="CATECHOL-2,3-DIOXYGENASE"/>
    <property type="match status" value="1"/>
</dbReference>
<dbReference type="GO" id="GO:0051213">
    <property type="term" value="F:dioxygenase activity"/>
    <property type="evidence" value="ECO:0007669"/>
    <property type="project" value="UniProtKB-KW"/>
</dbReference>
<dbReference type="SUPFAM" id="SSF54593">
    <property type="entry name" value="Glyoxalase/Bleomycin resistance protein/Dihydroxybiphenyl dioxygenase"/>
    <property type="match status" value="2"/>
</dbReference>
<gene>
    <name evidence="2" type="primary">catE</name>
    <name evidence="2" type="ORF">BN1048_01214</name>
</gene>
<keyword evidence="2" id="KW-0223">Dioxygenase</keyword>
<keyword evidence="2" id="KW-0560">Oxidoreductase</keyword>
<feature type="domain" description="VOC" evidence="1">
    <location>
        <begin position="10"/>
        <end position="125"/>
    </location>
</feature>
<dbReference type="RefSeq" id="WP_035809444.1">
    <property type="nucleotide sequence ID" value="NZ_CCSE01000001.1"/>
</dbReference>
<evidence type="ECO:0000313" key="2">
    <source>
        <dbReference type="EMBL" id="CEA01037.1"/>
    </source>
</evidence>
<dbReference type="OrthoDB" id="9792626at2"/>
<sequence>MAFHSKNATYVETVSLNIKDLNRSIDFYTKMIGLTVKRQDDTRAELTADGENVLVILNQVDKERTHRRASGLYHFALLLPSRDDLALVTMHLAANRVPLGSADHHVSEALYLNDPDDNGIEIYVDRDPEQWIWNDGEVHMVTEALNAEDLLKDRPDPSDFKGLPKDTIMGHIHLHVNDLQKNGEFYTEGLGMEIILNFGGQALFMATEKYHHHIAANVWNGLGAPTPEKGSVGLDYYTLIYPSDDALNEAVSRLTALGYTVEKHAGYVLTKDPSGSHIRMQTQNIHN</sequence>
<feature type="domain" description="VOC" evidence="1">
    <location>
        <begin position="168"/>
        <end position="283"/>
    </location>
</feature>
<dbReference type="InterPro" id="IPR037523">
    <property type="entry name" value="VOC_core"/>
</dbReference>
<dbReference type="InterPro" id="IPR004360">
    <property type="entry name" value="Glyas_Fos-R_dOase_dom"/>
</dbReference>
<dbReference type="PANTHER" id="PTHR43279">
    <property type="entry name" value="CATECHOL-2,3-DIOXYGENASE"/>
    <property type="match status" value="1"/>
</dbReference>
<dbReference type="HOGENOM" id="CLU_059557_0_0_9"/>
<dbReference type="EMBL" id="CCSE01000001">
    <property type="protein sequence ID" value="CEA01037.1"/>
    <property type="molecule type" value="Genomic_DNA"/>
</dbReference>